<keyword evidence="2" id="KW-0862">Zinc</keyword>
<dbReference type="PROSITE" id="PS50089">
    <property type="entry name" value="ZF_RING_2"/>
    <property type="match status" value="1"/>
</dbReference>
<dbReference type="CDD" id="cd23786">
    <property type="entry name" value="ELF_FANCL"/>
    <property type="match status" value="1"/>
</dbReference>
<dbReference type="InterPro" id="IPR044037">
    <property type="entry name" value="FANCL_d3"/>
</dbReference>
<keyword evidence="1 3" id="KW-0479">Metal-binding</keyword>
<dbReference type="GO" id="GO:0036297">
    <property type="term" value="P:interstrand cross-link repair"/>
    <property type="evidence" value="ECO:0007669"/>
    <property type="project" value="InterPro"/>
</dbReference>
<dbReference type="PANTHER" id="PTHR13206:SF0">
    <property type="entry name" value="E3 UBIQUITIN-PROTEIN LIGASE FANCL"/>
    <property type="match status" value="1"/>
</dbReference>
<dbReference type="SMART" id="SM01197">
    <property type="entry name" value="FANCL_C"/>
    <property type="match status" value="1"/>
</dbReference>
<reference evidence="5 6" key="2">
    <citation type="submission" date="2019-01" db="EMBL/GenBank/DDBJ databases">
        <title>The decoding of complex shrimp genome reveals the adaptation for benthos swimmer, frequently molting mechanism and breeding impact on genome.</title>
        <authorList>
            <person name="Sun Y."/>
            <person name="Gao Y."/>
            <person name="Yu Y."/>
        </authorList>
    </citation>
    <scope>NUCLEOTIDE SEQUENCE [LARGE SCALE GENOMIC DNA]</scope>
    <source>
        <tissue evidence="5">Muscle</tissue>
    </source>
</reference>
<comment type="caution">
    <text evidence="5">The sequence shown here is derived from an EMBL/GenBank/DDBJ whole genome shotgun (WGS) entry which is preliminary data.</text>
</comment>
<dbReference type="Proteomes" id="UP000283509">
    <property type="component" value="Unassembled WGS sequence"/>
</dbReference>
<dbReference type="Gene3D" id="3.10.110.10">
    <property type="entry name" value="Ubiquitin Conjugating Enzyme"/>
    <property type="match status" value="1"/>
</dbReference>
<gene>
    <name evidence="5" type="ORF">C7M84_000701</name>
</gene>
<dbReference type="InterPro" id="IPR016135">
    <property type="entry name" value="UBQ-conjugating_enzyme/RWD"/>
</dbReference>
<dbReference type="InterPro" id="IPR043003">
    <property type="entry name" value="FANCL_d3_sf"/>
</dbReference>
<keyword evidence="1 3" id="KW-0863">Zinc-finger</keyword>
<dbReference type="GO" id="GO:0043240">
    <property type="term" value="C:Fanconi anaemia nuclear complex"/>
    <property type="evidence" value="ECO:0007669"/>
    <property type="project" value="InterPro"/>
</dbReference>
<dbReference type="GO" id="GO:0008270">
    <property type="term" value="F:zinc ion binding"/>
    <property type="evidence" value="ECO:0007669"/>
    <property type="project" value="UniProtKB-KW"/>
</dbReference>
<dbReference type="GO" id="GO:0061630">
    <property type="term" value="F:ubiquitin protein ligase activity"/>
    <property type="evidence" value="ECO:0007669"/>
    <property type="project" value="TreeGrafter"/>
</dbReference>
<dbReference type="CDD" id="cd16490">
    <property type="entry name" value="RING-CH-C4HC3_FANCL"/>
    <property type="match status" value="1"/>
</dbReference>
<dbReference type="Pfam" id="PF18890">
    <property type="entry name" value="FANCL_d2"/>
    <property type="match status" value="1"/>
</dbReference>
<feature type="domain" description="RING-type" evidence="4">
    <location>
        <begin position="310"/>
        <end position="364"/>
    </location>
</feature>
<dbReference type="Pfam" id="PF11793">
    <property type="entry name" value="FANCL_C"/>
    <property type="match status" value="1"/>
</dbReference>
<sequence length="373" mass="41715">MAGASLGTEFPLLLPTFGSQSTSFHGFLTVGRYDYEVHLEVPHFPDVKGMTLSTDARLASIIKGCQEQLSQEEKDCRSVQEYLRKFQQVCAAATENEDNISLPQDAMFTTLLSHIETIGWSKVSQVSTDFSMIYLETKDESERLHSLRVKIQAGYPIEEPIVEADLPVDIDITWNTSEGLSCIMSAWEEKLSTLQELWDALDELDETALVLDPPNPTRKHTSRRILLSNHVSIQLTVSIAHPRSLPQCHLLGSSHLTAPLNTRLTNNYNEWDPERSIVSNLEIVLGVDVVKAKSRESGEDANGSDWSAECAVCYCLHLEGALPDLTCDHCSQAFHVQCLYEWLCSVPNSRQSMNFIFGECPYCTQLISCKVPT</sequence>
<dbReference type="InterPro" id="IPR026850">
    <property type="entry name" value="FANCL_C"/>
</dbReference>
<dbReference type="Gene3D" id="3.30.40.10">
    <property type="entry name" value="Zinc/RING finger domain, C3HC4 (zinc finger)"/>
    <property type="match status" value="1"/>
</dbReference>
<dbReference type="Pfam" id="PF18891">
    <property type="entry name" value="FANCL_d3"/>
    <property type="match status" value="1"/>
</dbReference>
<dbReference type="InterPro" id="IPR043898">
    <property type="entry name" value="FANCL_d2"/>
</dbReference>
<dbReference type="InterPro" id="IPR026848">
    <property type="entry name" value="Fancl"/>
</dbReference>
<proteinExistence type="predicted"/>
<dbReference type="InterPro" id="IPR013083">
    <property type="entry name" value="Znf_RING/FYVE/PHD"/>
</dbReference>
<evidence type="ECO:0000256" key="2">
    <source>
        <dbReference type="ARBA" id="ARBA00022833"/>
    </source>
</evidence>
<dbReference type="InterPro" id="IPR019162">
    <property type="entry name" value="FancL_WD-rpt_cont_dom"/>
</dbReference>
<dbReference type="SUPFAM" id="SSF57850">
    <property type="entry name" value="RING/U-box"/>
    <property type="match status" value="1"/>
</dbReference>
<evidence type="ECO:0000256" key="1">
    <source>
        <dbReference type="ARBA" id="ARBA00022771"/>
    </source>
</evidence>
<organism evidence="5 6">
    <name type="scientific">Penaeus vannamei</name>
    <name type="common">Whiteleg shrimp</name>
    <name type="synonym">Litopenaeus vannamei</name>
    <dbReference type="NCBI Taxonomy" id="6689"/>
    <lineage>
        <taxon>Eukaryota</taxon>
        <taxon>Metazoa</taxon>
        <taxon>Ecdysozoa</taxon>
        <taxon>Arthropoda</taxon>
        <taxon>Crustacea</taxon>
        <taxon>Multicrustacea</taxon>
        <taxon>Malacostraca</taxon>
        <taxon>Eumalacostraca</taxon>
        <taxon>Eucarida</taxon>
        <taxon>Decapoda</taxon>
        <taxon>Dendrobranchiata</taxon>
        <taxon>Penaeoidea</taxon>
        <taxon>Penaeidae</taxon>
        <taxon>Penaeus</taxon>
    </lineage>
</organism>
<dbReference type="PANTHER" id="PTHR13206">
    <property type="entry name" value="UBIQUITIN LIGASE PROTEIN PHF9 FANCONI ANEMIA GROUP L PROTEIN"/>
    <property type="match status" value="1"/>
</dbReference>
<dbReference type="Pfam" id="PF09765">
    <property type="entry name" value="FANCL_d1"/>
    <property type="match status" value="1"/>
</dbReference>
<keyword evidence="6" id="KW-1185">Reference proteome</keyword>
<evidence type="ECO:0000256" key="3">
    <source>
        <dbReference type="PROSITE-ProRule" id="PRU00175"/>
    </source>
</evidence>
<dbReference type="STRING" id="6689.A0A423TVT2"/>
<dbReference type="CDD" id="cd23831">
    <property type="entry name" value="DRWD-N_FANCL"/>
    <property type="match status" value="1"/>
</dbReference>
<evidence type="ECO:0000313" key="6">
    <source>
        <dbReference type="Proteomes" id="UP000283509"/>
    </source>
</evidence>
<name>A0A423TVT2_PENVA</name>
<reference evidence="5 6" key="1">
    <citation type="submission" date="2018-04" db="EMBL/GenBank/DDBJ databases">
        <authorList>
            <person name="Zhang X."/>
            <person name="Yuan J."/>
            <person name="Li F."/>
            <person name="Xiang J."/>
        </authorList>
    </citation>
    <scope>NUCLEOTIDE SEQUENCE [LARGE SCALE GENOMIC DNA]</scope>
    <source>
        <tissue evidence="5">Muscle</tissue>
    </source>
</reference>
<evidence type="ECO:0000259" key="4">
    <source>
        <dbReference type="PROSITE" id="PS50089"/>
    </source>
</evidence>
<protein>
    <submittedName>
        <fullName evidence="5">Putative E3 ubiquitin-protein ligase FANCL isoform X1</fullName>
    </submittedName>
</protein>
<dbReference type="CDD" id="cd23832">
    <property type="entry name" value="DRWD-C_FANCL"/>
    <property type="match status" value="1"/>
</dbReference>
<dbReference type="OrthoDB" id="10263265at2759"/>
<accession>A0A423TVT2</accession>
<dbReference type="EMBL" id="QCYY01001108">
    <property type="protein sequence ID" value="ROT80568.1"/>
    <property type="molecule type" value="Genomic_DNA"/>
</dbReference>
<dbReference type="InterPro" id="IPR001841">
    <property type="entry name" value="Znf_RING"/>
</dbReference>
<dbReference type="AlphaFoldDB" id="A0A423TVT2"/>
<dbReference type="Gene3D" id="3.10.110.20">
    <property type="entry name" value="RWD domain-like"/>
    <property type="match status" value="1"/>
</dbReference>
<evidence type="ECO:0000313" key="5">
    <source>
        <dbReference type="EMBL" id="ROT80568.1"/>
    </source>
</evidence>
<dbReference type="GO" id="GO:0006513">
    <property type="term" value="P:protein monoubiquitination"/>
    <property type="evidence" value="ECO:0007669"/>
    <property type="project" value="TreeGrafter"/>
</dbReference>